<dbReference type="PANTHER" id="PTHR13878">
    <property type="entry name" value="GULONOLACTONE OXIDASE"/>
    <property type="match status" value="1"/>
</dbReference>
<dbReference type="Pfam" id="PF01565">
    <property type="entry name" value="FAD_binding_4"/>
    <property type="match status" value="1"/>
</dbReference>
<sequence>MIVLHPKSVFDIAVTVKHVWSLGHSSELTVAARGHGHSLQGQAQAHGGIVINMESLKVEGIKVYDGEFPYVDVSGGDLWLNVLNETLKYGLAPRSWTNYLNLTVGGIRVATARKQSLEALITRLEQAEGENIDHAKEAEAHTSSERSATNDETSGNSISSADEAASSSSSG</sequence>
<proteinExistence type="inferred from homology"/>
<evidence type="ECO:0000313" key="5">
    <source>
        <dbReference type="EMBL" id="KAI5383365.1"/>
    </source>
</evidence>
<feature type="compositionally biased region" description="Low complexity" evidence="3">
    <location>
        <begin position="157"/>
        <end position="171"/>
    </location>
</feature>
<keyword evidence="6" id="KW-1185">Reference proteome</keyword>
<evidence type="ECO:0000256" key="1">
    <source>
        <dbReference type="ARBA" id="ARBA00005466"/>
    </source>
</evidence>
<dbReference type="InterPro" id="IPR006094">
    <property type="entry name" value="Oxid_FAD_bind_N"/>
</dbReference>
<evidence type="ECO:0000256" key="3">
    <source>
        <dbReference type="SAM" id="MobiDB-lite"/>
    </source>
</evidence>
<feature type="domain" description="FAD linked oxidase N-terminal" evidence="4">
    <location>
        <begin position="16"/>
        <end position="107"/>
    </location>
</feature>
<feature type="region of interest" description="Disordered" evidence="3">
    <location>
        <begin position="130"/>
        <end position="171"/>
    </location>
</feature>
<dbReference type="InterPro" id="IPR036318">
    <property type="entry name" value="FAD-bd_PCMH-like_sf"/>
</dbReference>
<comment type="similarity">
    <text evidence="1">Belongs to the oxygen-dependent FAD-linked oxidoreductase family.</text>
</comment>
<organism evidence="5 6">
    <name type="scientific">Pisum sativum</name>
    <name type="common">Garden pea</name>
    <name type="synonym">Lathyrus oleraceus</name>
    <dbReference type="NCBI Taxonomy" id="3888"/>
    <lineage>
        <taxon>Eukaryota</taxon>
        <taxon>Viridiplantae</taxon>
        <taxon>Streptophyta</taxon>
        <taxon>Embryophyta</taxon>
        <taxon>Tracheophyta</taxon>
        <taxon>Spermatophyta</taxon>
        <taxon>Magnoliopsida</taxon>
        <taxon>eudicotyledons</taxon>
        <taxon>Gunneridae</taxon>
        <taxon>Pentapetalae</taxon>
        <taxon>rosids</taxon>
        <taxon>fabids</taxon>
        <taxon>Fabales</taxon>
        <taxon>Fabaceae</taxon>
        <taxon>Papilionoideae</taxon>
        <taxon>50 kb inversion clade</taxon>
        <taxon>NPAAA clade</taxon>
        <taxon>Hologalegina</taxon>
        <taxon>IRL clade</taxon>
        <taxon>Fabeae</taxon>
        <taxon>Lathyrus</taxon>
    </lineage>
</organism>
<dbReference type="EMBL" id="JAMSHJ010000007">
    <property type="protein sequence ID" value="KAI5383365.1"/>
    <property type="molecule type" value="Genomic_DNA"/>
</dbReference>
<dbReference type="SUPFAM" id="SSF56176">
    <property type="entry name" value="FAD-binding/transporter-associated domain-like"/>
    <property type="match status" value="1"/>
</dbReference>
<evidence type="ECO:0000313" key="6">
    <source>
        <dbReference type="Proteomes" id="UP001058974"/>
    </source>
</evidence>
<evidence type="ECO:0000256" key="2">
    <source>
        <dbReference type="ARBA" id="ARBA00023002"/>
    </source>
</evidence>
<feature type="compositionally biased region" description="Polar residues" evidence="3">
    <location>
        <begin position="145"/>
        <end position="156"/>
    </location>
</feature>
<reference evidence="5 6" key="1">
    <citation type="journal article" date="2022" name="Nat. Genet.">
        <title>Improved pea reference genome and pan-genome highlight genomic features and evolutionary characteristics.</title>
        <authorList>
            <person name="Yang T."/>
            <person name="Liu R."/>
            <person name="Luo Y."/>
            <person name="Hu S."/>
            <person name="Wang D."/>
            <person name="Wang C."/>
            <person name="Pandey M.K."/>
            <person name="Ge S."/>
            <person name="Xu Q."/>
            <person name="Li N."/>
            <person name="Li G."/>
            <person name="Huang Y."/>
            <person name="Saxena R.K."/>
            <person name="Ji Y."/>
            <person name="Li M."/>
            <person name="Yan X."/>
            <person name="He Y."/>
            <person name="Liu Y."/>
            <person name="Wang X."/>
            <person name="Xiang C."/>
            <person name="Varshney R.K."/>
            <person name="Ding H."/>
            <person name="Gao S."/>
            <person name="Zong X."/>
        </authorList>
    </citation>
    <scope>NUCLEOTIDE SEQUENCE [LARGE SCALE GENOMIC DNA]</scope>
    <source>
        <strain evidence="5 6">cv. Zhongwan 6</strain>
    </source>
</reference>
<dbReference type="InterPro" id="IPR016167">
    <property type="entry name" value="FAD-bd_PCMH_sub1"/>
</dbReference>
<keyword evidence="2" id="KW-0560">Oxidoreductase</keyword>
<dbReference type="GO" id="GO:0016491">
    <property type="term" value="F:oxidoreductase activity"/>
    <property type="evidence" value="ECO:0007669"/>
    <property type="project" value="UniProtKB-KW"/>
</dbReference>
<protein>
    <submittedName>
        <fullName evidence="5">Cytokinin dehydrogenase 1</fullName>
    </submittedName>
</protein>
<dbReference type="InterPro" id="IPR050432">
    <property type="entry name" value="FAD-linked_Oxidoreductases_BP"/>
</dbReference>
<dbReference type="Gramene" id="Psat07G0068100-T1">
    <property type="protein sequence ID" value="KAI5383365.1"/>
    <property type="gene ID" value="KIW84_070681"/>
</dbReference>
<gene>
    <name evidence="5" type="ORF">KIW84_070681</name>
</gene>
<evidence type="ECO:0000259" key="4">
    <source>
        <dbReference type="Pfam" id="PF01565"/>
    </source>
</evidence>
<accession>A0A9D4VIM0</accession>
<comment type="caution">
    <text evidence="5">The sequence shown here is derived from an EMBL/GenBank/DDBJ whole genome shotgun (WGS) entry which is preliminary data.</text>
</comment>
<dbReference type="Gene3D" id="3.30.43.10">
    <property type="entry name" value="Uridine Diphospho-n-acetylenolpyruvylglucosamine Reductase, domain 2"/>
    <property type="match status" value="1"/>
</dbReference>
<name>A0A9D4VIM0_PEA</name>
<dbReference type="AlphaFoldDB" id="A0A9D4VIM0"/>
<feature type="compositionally biased region" description="Basic and acidic residues" evidence="3">
    <location>
        <begin position="131"/>
        <end position="144"/>
    </location>
</feature>
<dbReference type="PANTHER" id="PTHR13878:SF53">
    <property type="entry name" value="CYTOKININ DEHYDROGENASE 6"/>
    <property type="match status" value="1"/>
</dbReference>
<dbReference type="Proteomes" id="UP001058974">
    <property type="component" value="Chromosome 7"/>
</dbReference>
<dbReference type="GO" id="GO:0050660">
    <property type="term" value="F:flavin adenine dinucleotide binding"/>
    <property type="evidence" value="ECO:0007669"/>
    <property type="project" value="InterPro"/>
</dbReference>